<protein>
    <recommendedName>
        <fullName evidence="4">DUF1700 domain-containing protein</fullName>
    </recommendedName>
</protein>
<dbReference type="Proteomes" id="UP001501803">
    <property type="component" value="Unassembled WGS sequence"/>
</dbReference>
<keyword evidence="3" id="KW-1185">Reference proteome</keyword>
<feature type="transmembrane region" description="Helical" evidence="1">
    <location>
        <begin position="139"/>
        <end position="161"/>
    </location>
</feature>
<keyword evidence="1" id="KW-1133">Transmembrane helix</keyword>
<dbReference type="Pfam" id="PF22564">
    <property type="entry name" value="HAAS"/>
    <property type="match status" value="1"/>
</dbReference>
<accession>A0ABP7KKI6</accession>
<feature type="transmembrane region" description="Helical" evidence="1">
    <location>
        <begin position="99"/>
        <end position="127"/>
    </location>
</feature>
<reference evidence="3" key="1">
    <citation type="journal article" date="2019" name="Int. J. Syst. Evol. Microbiol.">
        <title>The Global Catalogue of Microorganisms (GCM) 10K type strain sequencing project: providing services to taxonomists for standard genome sequencing and annotation.</title>
        <authorList>
            <consortium name="The Broad Institute Genomics Platform"/>
            <consortium name="The Broad Institute Genome Sequencing Center for Infectious Disease"/>
            <person name="Wu L."/>
            <person name="Ma J."/>
        </authorList>
    </citation>
    <scope>NUCLEOTIDE SEQUENCE [LARGE SCALE GENOMIC DNA]</scope>
    <source>
        <strain evidence="3">JCM 17021</strain>
    </source>
</reference>
<gene>
    <name evidence="2" type="ORF">GCM10022381_22910</name>
</gene>
<proteinExistence type="predicted"/>
<dbReference type="EMBL" id="BAABCN010000006">
    <property type="protein sequence ID" value="GAA3880063.1"/>
    <property type="molecule type" value="Genomic_DNA"/>
</dbReference>
<evidence type="ECO:0000313" key="2">
    <source>
        <dbReference type="EMBL" id="GAA3880063.1"/>
    </source>
</evidence>
<sequence length="177" mass="18356">MMAKKTTTGNSLVDAYIRELELALTGCDPRERAETIVAVQSHLDQALSADASDGETKRVLLELGSPADIAGAMTPAPQMETNGRKPSDPFALTALVTSILSMVILIPFFYFAIPLALGTLVAAGFHLKAAQANKPLTRAAIVVSALVLAVALVVGLTLVAVGDPIADMPAPAVPLEP</sequence>
<name>A0ABP7KKI6_9MICO</name>
<keyword evidence="1" id="KW-0472">Membrane</keyword>
<dbReference type="RefSeq" id="WP_345066515.1">
    <property type="nucleotide sequence ID" value="NZ_BAABCN010000006.1"/>
</dbReference>
<keyword evidence="1" id="KW-0812">Transmembrane</keyword>
<comment type="caution">
    <text evidence="2">The sequence shown here is derived from an EMBL/GenBank/DDBJ whole genome shotgun (WGS) entry which is preliminary data.</text>
</comment>
<evidence type="ECO:0008006" key="4">
    <source>
        <dbReference type="Google" id="ProtNLM"/>
    </source>
</evidence>
<evidence type="ECO:0000313" key="3">
    <source>
        <dbReference type="Proteomes" id="UP001501803"/>
    </source>
</evidence>
<organism evidence="2 3">
    <name type="scientific">Leifsonia kafniensis</name>
    <dbReference type="NCBI Taxonomy" id="475957"/>
    <lineage>
        <taxon>Bacteria</taxon>
        <taxon>Bacillati</taxon>
        <taxon>Actinomycetota</taxon>
        <taxon>Actinomycetes</taxon>
        <taxon>Micrococcales</taxon>
        <taxon>Microbacteriaceae</taxon>
        <taxon>Leifsonia</taxon>
    </lineage>
</organism>
<evidence type="ECO:0000256" key="1">
    <source>
        <dbReference type="SAM" id="Phobius"/>
    </source>
</evidence>